<evidence type="ECO:0000256" key="1">
    <source>
        <dbReference type="ARBA" id="ARBA00004571"/>
    </source>
</evidence>
<dbReference type="GO" id="GO:0038023">
    <property type="term" value="F:signaling receptor activity"/>
    <property type="evidence" value="ECO:0007669"/>
    <property type="project" value="InterPro"/>
</dbReference>
<comment type="subcellular location">
    <subcellularLocation>
        <location evidence="1 14">Cell outer membrane</location>
        <topology evidence="1 14">Multi-pass membrane protein</topology>
    </subcellularLocation>
</comment>
<dbReference type="Pfam" id="PF07715">
    <property type="entry name" value="Plug"/>
    <property type="match status" value="1"/>
</dbReference>
<sequence length="769" mass="83388">MGLSMLAAAAAGPAAPAPVAVAERSYRIPPGPLSSTLARFAADAGILFAADGRLTDGKSSPGLDGVHSLSDGFARLLAGTGLEAVYDGRAYTLRPLTMSAEATLPVVTTRAVPEPATYLAAHSRTVSRTDTPLQDEPQSVTVITRGAMDDLGAQSLGDVVRYLPGVGIAQGEGNRDTAVFRGASSTSDFLIDGMRDDVQYYRDLYNIDRVEAVRGPNATAFGYGAVGGAINRISKVPTHTQSREVEVQLGSWQDRRATFDIDQPLDAQSALRLNGLYEDSAGYRDAFQLRRRGINPVVSVRLPERTRLTAGYEHFEDERTDDRGVPSWRGSPLPTDPATFFGVPSASRTWVRVDALNLFVEHDAGDGVVVSNRTRYARYDKYFENAFGGTVSPSGTEFNVSAHNSRTRRDNLFNQTDVTAVLRQGEVVHTLTAGLELGRQATDSRRQTGFFSDGSTSMLAPVAAPELDVPVVYRTTATDPDTRGTARFAALLVQDQLRVSPQWLLVGGLRYDRLALDLDDRRQATAFATRDDLWSPRAGVVYQPVPALSLYASYAVGHQPRAGEQLGSLTPGTQALAPETFVNRELGAKWAVRPGFDATFAWYVLDRENVAVVDGSGQGTLVDGQRSQGVEVGVSGTWSPRWRMFGGYAYQDSRVRESLSSMAPAGAAMPHVPRHSLSWWNRVELDRTFAAGLGVLYRGPVYTSTDNTVQLPGFTRVDAALFANLDPAWRVQLNVENVFDTRYYASAHSNNNILPGSPRAVRLGVTARF</sequence>
<keyword evidence="6 14" id="KW-0812">Transmembrane</keyword>
<evidence type="ECO:0000256" key="15">
    <source>
        <dbReference type="PROSITE-ProRule" id="PRU10144"/>
    </source>
</evidence>
<dbReference type="NCBIfam" id="TIGR01783">
    <property type="entry name" value="TonB-siderophor"/>
    <property type="match status" value="1"/>
</dbReference>
<evidence type="ECO:0000256" key="9">
    <source>
        <dbReference type="ARBA" id="ARBA00023065"/>
    </source>
</evidence>
<keyword evidence="7" id="KW-0732">Signal</keyword>
<keyword evidence="5" id="KW-0410">Iron transport</keyword>
<evidence type="ECO:0000256" key="13">
    <source>
        <dbReference type="ARBA" id="ARBA00023237"/>
    </source>
</evidence>
<name>A0A1W6LE26_9BURK</name>
<keyword evidence="12" id="KW-0675">Receptor</keyword>
<dbReference type="Proteomes" id="UP000193427">
    <property type="component" value="Chromosome"/>
</dbReference>
<keyword evidence="11 14" id="KW-0472">Membrane</keyword>
<dbReference type="Pfam" id="PF07660">
    <property type="entry name" value="STN"/>
    <property type="match status" value="1"/>
</dbReference>
<evidence type="ECO:0000256" key="16">
    <source>
        <dbReference type="RuleBase" id="RU003357"/>
    </source>
</evidence>
<evidence type="ECO:0000256" key="6">
    <source>
        <dbReference type="ARBA" id="ARBA00022692"/>
    </source>
</evidence>
<protein>
    <recommendedName>
        <fullName evidence="17">Secretin/TonB short N-terminal domain-containing protein</fullName>
    </recommendedName>
</protein>
<keyword evidence="19" id="KW-1185">Reference proteome</keyword>
<evidence type="ECO:0000256" key="12">
    <source>
        <dbReference type="ARBA" id="ARBA00023170"/>
    </source>
</evidence>
<dbReference type="SMART" id="SM00965">
    <property type="entry name" value="STN"/>
    <property type="match status" value="1"/>
</dbReference>
<dbReference type="InterPro" id="IPR010105">
    <property type="entry name" value="TonB_sidphr_rcpt"/>
</dbReference>
<evidence type="ECO:0000256" key="3">
    <source>
        <dbReference type="ARBA" id="ARBA00022448"/>
    </source>
</evidence>
<dbReference type="InterPro" id="IPR036942">
    <property type="entry name" value="Beta-barrel_TonB_sf"/>
</dbReference>
<evidence type="ECO:0000256" key="8">
    <source>
        <dbReference type="ARBA" id="ARBA00023004"/>
    </source>
</evidence>
<dbReference type="InterPro" id="IPR037066">
    <property type="entry name" value="Plug_dom_sf"/>
</dbReference>
<dbReference type="GO" id="GO:0015344">
    <property type="term" value="F:siderophore uptake transmembrane transporter activity"/>
    <property type="evidence" value="ECO:0007669"/>
    <property type="project" value="TreeGrafter"/>
</dbReference>
<comment type="similarity">
    <text evidence="2 14 16">Belongs to the TonB-dependent receptor family.</text>
</comment>
<evidence type="ECO:0000256" key="11">
    <source>
        <dbReference type="ARBA" id="ARBA00023136"/>
    </source>
</evidence>
<proteinExistence type="inferred from homology"/>
<reference evidence="18 19" key="1">
    <citation type="submission" date="2016-04" db="EMBL/GenBank/DDBJ databases">
        <title>Complete genome sequence of natural rubber-degrading, novel Gram-negative bacterium, Rhizobacter gummiphilus strain NS21.</title>
        <authorList>
            <person name="Tabata M."/>
            <person name="Kasai D."/>
            <person name="Fukuda M."/>
        </authorList>
    </citation>
    <scope>NUCLEOTIDE SEQUENCE [LARGE SCALE GENOMIC DNA]</scope>
    <source>
        <strain evidence="18 19">NS21</strain>
    </source>
</reference>
<evidence type="ECO:0000256" key="7">
    <source>
        <dbReference type="ARBA" id="ARBA00022729"/>
    </source>
</evidence>
<evidence type="ECO:0000256" key="5">
    <source>
        <dbReference type="ARBA" id="ARBA00022496"/>
    </source>
</evidence>
<dbReference type="KEGG" id="rgu:A4W93_22660"/>
<keyword evidence="9" id="KW-0406">Ion transport</keyword>
<accession>A0A1W6LE26</accession>
<dbReference type="InterPro" id="IPR000531">
    <property type="entry name" value="Beta-barrel_TonB"/>
</dbReference>
<feature type="domain" description="Secretin/TonB short N-terminal" evidence="17">
    <location>
        <begin position="46"/>
        <end position="96"/>
    </location>
</feature>
<dbReference type="PROSITE" id="PS01156">
    <property type="entry name" value="TONB_DEPENDENT_REC_2"/>
    <property type="match status" value="1"/>
</dbReference>
<dbReference type="CDD" id="cd01347">
    <property type="entry name" value="ligand_gated_channel"/>
    <property type="match status" value="1"/>
</dbReference>
<evidence type="ECO:0000256" key="14">
    <source>
        <dbReference type="PROSITE-ProRule" id="PRU01360"/>
    </source>
</evidence>
<dbReference type="GO" id="GO:0015891">
    <property type="term" value="P:siderophore transport"/>
    <property type="evidence" value="ECO:0007669"/>
    <property type="project" value="InterPro"/>
</dbReference>
<dbReference type="Gene3D" id="2.40.170.20">
    <property type="entry name" value="TonB-dependent receptor, beta-barrel domain"/>
    <property type="match status" value="1"/>
</dbReference>
<evidence type="ECO:0000256" key="2">
    <source>
        <dbReference type="ARBA" id="ARBA00009810"/>
    </source>
</evidence>
<dbReference type="GO" id="GO:0009279">
    <property type="term" value="C:cell outer membrane"/>
    <property type="evidence" value="ECO:0007669"/>
    <property type="project" value="UniProtKB-SubCell"/>
</dbReference>
<feature type="short sequence motif" description="TonB C-terminal box" evidence="15">
    <location>
        <begin position="752"/>
        <end position="769"/>
    </location>
</feature>
<evidence type="ECO:0000259" key="17">
    <source>
        <dbReference type="SMART" id="SM00965"/>
    </source>
</evidence>
<evidence type="ECO:0000256" key="4">
    <source>
        <dbReference type="ARBA" id="ARBA00022452"/>
    </source>
</evidence>
<dbReference type="PROSITE" id="PS52016">
    <property type="entry name" value="TONB_DEPENDENT_REC_3"/>
    <property type="match status" value="1"/>
</dbReference>
<keyword evidence="8" id="KW-0408">Iron</keyword>
<dbReference type="InterPro" id="IPR010917">
    <property type="entry name" value="TonB_rcpt_CS"/>
</dbReference>
<keyword evidence="10 16" id="KW-0798">TonB box</keyword>
<keyword evidence="4 14" id="KW-1134">Transmembrane beta strand</keyword>
<dbReference type="Pfam" id="PF00593">
    <property type="entry name" value="TonB_dep_Rec_b-barrel"/>
    <property type="match status" value="1"/>
</dbReference>
<dbReference type="Gene3D" id="3.55.50.30">
    <property type="match status" value="1"/>
</dbReference>
<dbReference type="SUPFAM" id="SSF56935">
    <property type="entry name" value="Porins"/>
    <property type="match status" value="1"/>
</dbReference>
<evidence type="ECO:0000313" key="19">
    <source>
        <dbReference type="Proteomes" id="UP000193427"/>
    </source>
</evidence>
<dbReference type="PANTHER" id="PTHR32552:SF83">
    <property type="entry name" value="BLR3904 PROTEIN"/>
    <property type="match status" value="1"/>
</dbReference>
<evidence type="ECO:0000256" key="10">
    <source>
        <dbReference type="ARBA" id="ARBA00023077"/>
    </source>
</evidence>
<dbReference type="Gene3D" id="2.170.130.10">
    <property type="entry name" value="TonB-dependent receptor, plug domain"/>
    <property type="match status" value="1"/>
</dbReference>
<dbReference type="AlphaFoldDB" id="A0A1W6LE26"/>
<dbReference type="InterPro" id="IPR039426">
    <property type="entry name" value="TonB-dep_rcpt-like"/>
</dbReference>
<dbReference type="PANTHER" id="PTHR32552">
    <property type="entry name" value="FERRICHROME IRON RECEPTOR-RELATED"/>
    <property type="match status" value="1"/>
</dbReference>
<dbReference type="STRING" id="946333.A4W93_22660"/>
<keyword evidence="13 14" id="KW-0998">Cell outer membrane</keyword>
<organism evidence="18 19">
    <name type="scientific">Piscinibacter gummiphilus</name>
    <dbReference type="NCBI Taxonomy" id="946333"/>
    <lineage>
        <taxon>Bacteria</taxon>
        <taxon>Pseudomonadati</taxon>
        <taxon>Pseudomonadota</taxon>
        <taxon>Betaproteobacteria</taxon>
        <taxon>Burkholderiales</taxon>
        <taxon>Sphaerotilaceae</taxon>
        <taxon>Piscinibacter</taxon>
    </lineage>
</organism>
<keyword evidence="3 14" id="KW-0813">Transport</keyword>
<dbReference type="InterPro" id="IPR011662">
    <property type="entry name" value="Secretin/TonB_short_N"/>
</dbReference>
<dbReference type="InterPro" id="IPR012910">
    <property type="entry name" value="Plug_dom"/>
</dbReference>
<evidence type="ECO:0000313" key="18">
    <source>
        <dbReference type="EMBL" id="ARN22483.1"/>
    </source>
</evidence>
<dbReference type="EMBL" id="CP015118">
    <property type="protein sequence ID" value="ARN22483.1"/>
    <property type="molecule type" value="Genomic_DNA"/>
</dbReference>
<gene>
    <name evidence="18" type="ORF">A4W93_22660</name>
</gene>